<dbReference type="SMART" id="SM00173">
    <property type="entry name" value="RAS"/>
    <property type="match status" value="1"/>
</dbReference>
<proteinExistence type="predicted"/>
<name>A0A915PKY6_9BILA</name>
<dbReference type="Proteomes" id="UP000887581">
    <property type="component" value="Unplaced"/>
</dbReference>
<dbReference type="GO" id="GO:0003924">
    <property type="term" value="F:GTPase activity"/>
    <property type="evidence" value="ECO:0007669"/>
    <property type="project" value="InterPro"/>
</dbReference>
<dbReference type="InterPro" id="IPR027417">
    <property type="entry name" value="P-loop_NTPase"/>
</dbReference>
<keyword evidence="3" id="KW-1185">Reference proteome</keyword>
<dbReference type="GO" id="GO:0005525">
    <property type="term" value="F:GTP binding"/>
    <property type="evidence" value="ECO:0007669"/>
    <property type="project" value="UniProtKB-KW"/>
</dbReference>
<dbReference type="CDD" id="cd00157">
    <property type="entry name" value="Rho"/>
    <property type="match status" value="1"/>
</dbReference>
<protein>
    <submittedName>
        <fullName evidence="4">Uncharacterized protein</fullName>
    </submittedName>
</protein>
<sequence length="214" mass="23561">MSAPSRQIKCVVVGDGTVGKTCMLISYTTDSFPVEYVPTVLAFILCSELFCSVLCTSLMFDNFSAQMNVDGHAVNLGLWDTAGQEDYDRLRPLSYPQTDVFVLCFSIVAPVSFDNVLTKWIPEIRHNCPDAPILLIGTKLDLRDDPETLRQLNADGKQPVSKSQGQKVAKRIRAVKYLECSALTQQGLKAVFEEAVRAVIAPKPTGKNKNCTVL</sequence>
<dbReference type="InterPro" id="IPR001806">
    <property type="entry name" value="Small_GTPase"/>
</dbReference>
<dbReference type="PRINTS" id="PR00449">
    <property type="entry name" value="RASTRNSFRMNG"/>
</dbReference>
<dbReference type="InterPro" id="IPR005225">
    <property type="entry name" value="Small_GTP-bd"/>
</dbReference>
<dbReference type="SMART" id="SM00175">
    <property type="entry name" value="RAB"/>
    <property type="match status" value="1"/>
</dbReference>
<keyword evidence="2" id="KW-0342">GTP-binding</keyword>
<dbReference type="PROSITE" id="PS51420">
    <property type="entry name" value="RHO"/>
    <property type="match status" value="1"/>
</dbReference>
<evidence type="ECO:0000256" key="2">
    <source>
        <dbReference type="ARBA" id="ARBA00023134"/>
    </source>
</evidence>
<evidence type="ECO:0000256" key="1">
    <source>
        <dbReference type="ARBA" id="ARBA00022741"/>
    </source>
</evidence>
<dbReference type="PANTHER" id="PTHR24072">
    <property type="entry name" value="RHO FAMILY GTPASE"/>
    <property type="match status" value="1"/>
</dbReference>
<dbReference type="WBParaSite" id="sdigi.contig121.g4762.t1">
    <property type="protein sequence ID" value="sdigi.contig121.g4762.t1"/>
    <property type="gene ID" value="sdigi.contig121.g4762"/>
</dbReference>
<dbReference type="Pfam" id="PF00071">
    <property type="entry name" value="Ras"/>
    <property type="match status" value="2"/>
</dbReference>
<dbReference type="InterPro" id="IPR003578">
    <property type="entry name" value="Small_GTPase_Rho"/>
</dbReference>
<evidence type="ECO:0000313" key="4">
    <source>
        <dbReference type="WBParaSite" id="sdigi.contig121.g4762.t1"/>
    </source>
</evidence>
<accession>A0A915PKY6</accession>
<dbReference type="SUPFAM" id="SSF52540">
    <property type="entry name" value="P-loop containing nucleoside triphosphate hydrolases"/>
    <property type="match status" value="1"/>
</dbReference>
<dbReference type="NCBIfam" id="TIGR00231">
    <property type="entry name" value="small_GTP"/>
    <property type="match status" value="1"/>
</dbReference>
<dbReference type="FunFam" id="3.40.50.300:FF:000118">
    <property type="entry name" value="Rho-related GTP-binding protein RhoG"/>
    <property type="match status" value="1"/>
</dbReference>
<dbReference type="SMART" id="SM00174">
    <property type="entry name" value="RHO"/>
    <property type="match status" value="1"/>
</dbReference>
<dbReference type="PROSITE" id="PS51419">
    <property type="entry name" value="RAB"/>
    <property type="match status" value="1"/>
</dbReference>
<keyword evidence="1" id="KW-0547">Nucleotide-binding</keyword>
<reference evidence="4" key="1">
    <citation type="submission" date="2022-11" db="UniProtKB">
        <authorList>
            <consortium name="WormBaseParasite"/>
        </authorList>
    </citation>
    <scope>IDENTIFICATION</scope>
</reference>
<dbReference type="Gene3D" id="3.40.50.300">
    <property type="entry name" value="P-loop containing nucleotide triphosphate hydrolases"/>
    <property type="match status" value="1"/>
</dbReference>
<dbReference type="AlphaFoldDB" id="A0A915PKY6"/>
<evidence type="ECO:0000313" key="3">
    <source>
        <dbReference type="Proteomes" id="UP000887581"/>
    </source>
</evidence>
<dbReference type="GO" id="GO:0007264">
    <property type="term" value="P:small GTPase-mediated signal transduction"/>
    <property type="evidence" value="ECO:0007669"/>
    <property type="project" value="InterPro"/>
</dbReference>
<organism evidence="3 4">
    <name type="scientific">Setaria digitata</name>
    <dbReference type="NCBI Taxonomy" id="48799"/>
    <lineage>
        <taxon>Eukaryota</taxon>
        <taxon>Metazoa</taxon>
        <taxon>Ecdysozoa</taxon>
        <taxon>Nematoda</taxon>
        <taxon>Chromadorea</taxon>
        <taxon>Rhabditida</taxon>
        <taxon>Spirurina</taxon>
        <taxon>Spiruromorpha</taxon>
        <taxon>Filarioidea</taxon>
        <taxon>Setariidae</taxon>
        <taxon>Setaria</taxon>
    </lineage>
</organism>
<dbReference type="PROSITE" id="PS51421">
    <property type="entry name" value="RAS"/>
    <property type="match status" value="1"/>
</dbReference>